<organism evidence="4">
    <name type="scientific">Rhododendron williamsianum</name>
    <dbReference type="NCBI Taxonomy" id="262921"/>
    <lineage>
        <taxon>Eukaryota</taxon>
        <taxon>Viridiplantae</taxon>
        <taxon>Streptophyta</taxon>
        <taxon>Embryophyta</taxon>
        <taxon>Tracheophyta</taxon>
        <taxon>Spermatophyta</taxon>
        <taxon>Magnoliopsida</taxon>
        <taxon>eudicotyledons</taxon>
        <taxon>Gunneridae</taxon>
        <taxon>Pentapetalae</taxon>
        <taxon>asterids</taxon>
        <taxon>Ericales</taxon>
        <taxon>Ericaceae</taxon>
        <taxon>Ericoideae</taxon>
        <taxon>Rhodoreae</taxon>
        <taxon>Rhododendron</taxon>
    </lineage>
</organism>
<dbReference type="InterPro" id="IPR000504">
    <property type="entry name" value="RRM_dom"/>
</dbReference>
<evidence type="ECO:0000313" key="4">
    <source>
        <dbReference type="EMBL" id="KAE9445701.1"/>
    </source>
</evidence>
<dbReference type="GO" id="GO:0003723">
    <property type="term" value="F:RNA binding"/>
    <property type="evidence" value="ECO:0007669"/>
    <property type="project" value="UniProtKB-KW"/>
</dbReference>
<accession>A0A6A4KQJ4</accession>
<evidence type="ECO:0000256" key="1">
    <source>
        <dbReference type="ARBA" id="ARBA00022884"/>
    </source>
</evidence>
<dbReference type="AlphaFoldDB" id="A0A6A4KQJ4"/>
<dbReference type="Gene3D" id="3.30.70.330">
    <property type="match status" value="2"/>
</dbReference>
<proteinExistence type="predicted"/>
<dbReference type="OrthoDB" id="439808at2759"/>
<dbReference type="Pfam" id="PF00076">
    <property type="entry name" value="RRM_1"/>
    <property type="match status" value="1"/>
</dbReference>
<feature type="non-terminal residue" evidence="4">
    <location>
        <position position="1"/>
    </location>
</feature>
<evidence type="ECO:0000256" key="2">
    <source>
        <dbReference type="SAM" id="MobiDB-lite"/>
    </source>
</evidence>
<dbReference type="InterPro" id="IPR012677">
    <property type="entry name" value="Nucleotide-bd_a/b_plait_sf"/>
</dbReference>
<sequence>MLSEMERYSNSERDSDCERQRTEAAAKRALDYDGSDMGGLFLKIQPYKSTKPKKASNFTPAIMKGYNRIYVGNLSWEITEDELRKLFLGCNISAIRFGKDKETAPSCCYTAAVTAGVMVAVFRVQCAMVPAVHGSVTGGSY</sequence>
<reference evidence="4" key="1">
    <citation type="journal article" date="2019" name="Genome Biol. Evol.">
        <title>The Rhododendron genome and chromosomal organization provide insight into shared whole-genome duplications across the heath family (Ericaceae).</title>
        <authorList>
            <person name="Soza V.L."/>
            <person name="Lindsley D."/>
            <person name="Waalkes A."/>
            <person name="Ramage E."/>
            <person name="Patwardhan R.P."/>
            <person name="Burton J.N."/>
            <person name="Adey A."/>
            <person name="Kumar A."/>
            <person name="Qiu R."/>
            <person name="Shendure J."/>
            <person name="Hall B."/>
        </authorList>
    </citation>
    <scope>NUCLEOTIDE SEQUENCE</scope>
    <source>
        <strain evidence="4">RSF 1966-606</strain>
    </source>
</reference>
<keyword evidence="1" id="KW-0694">RNA-binding</keyword>
<comment type="caution">
    <text evidence="4">The sequence shown here is derived from an EMBL/GenBank/DDBJ whole genome shotgun (WGS) entry which is preliminary data.</text>
</comment>
<dbReference type="SUPFAM" id="SSF54928">
    <property type="entry name" value="RNA-binding domain, RBD"/>
    <property type="match status" value="1"/>
</dbReference>
<dbReference type="EMBL" id="QEFC01004024">
    <property type="protein sequence ID" value="KAE9445701.1"/>
    <property type="molecule type" value="Genomic_DNA"/>
</dbReference>
<dbReference type="PANTHER" id="PTHR23236:SF24">
    <property type="entry name" value="PHRAGMOPLASTIN INTERACTING PROTEIN 1"/>
    <property type="match status" value="1"/>
</dbReference>
<dbReference type="PANTHER" id="PTHR23236">
    <property type="entry name" value="EUKARYOTIC TRANSLATION INITIATION FACTOR 4B/4H"/>
    <property type="match status" value="1"/>
</dbReference>
<evidence type="ECO:0000259" key="3">
    <source>
        <dbReference type="Pfam" id="PF00076"/>
    </source>
</evidence>
<name>A0A6A4KQJ4_9ERIC</name>
<protein>
    <recommendedName>
        <fullName evidence="3">RRM domain-containing protein</fullName>
    </recommendedName>
</protein>
<dbReference type="InterPro" id="IPR035979">
    <property type="entry name" value="RBD_domain_sf"/>
</dbReference>
<gene>
    <name evidence="4" type="ORF">C3L33_22400</name>
</gene>
<feature type="region of interest" description="Disordered" evidence="2">
    <location>
        <begin position="1"/>
        <end position="20"/>
    </location>
</feature>
<feature type="domain" description="RRM" evidence="3">
    <location>
        <begin position="69"/>
        <end position="103"/>
    </location>
</feature>